<evidence type="ECO:0000313" key="2">
    <source>
        <dbReference type="WBParaSite" id="nRc.2.0.1.t48060-RA"/>
    </source>
</evidence>
<dbReference type="AlphaFoldDB" id="A0A915LAA8"/>
<organism evidence="1 2">
    <name type="scientific">Romanomermis culicivorax</name>
    <name type="common">Nematode worm</name>
    <dbReference type="NCBI Taxonomy" id="13658"/>
    <lineage>
        <taxon>Eukaryota</taxon>
        <taxon>Metazoa</taxon>
        <taxon>Ecdysozoa</taxon>
        <taxon>Nematoda</taxon>
        <taxon>Enoplea</taxon>
        <taxon>Dorylaimia</taxon>
        <taxon>Mermithida</taxon>
        <taxon>Mermithoidea</taxon>
        <taxon>Mermithidae</taxon>
        <taxon>Romanomermis</taxon>
    </lineage>
</organism>
<sequence>MVFTDGNATAYLKTSESIFDIMEKYAKFIENDPLTTLIVETGEEKLVFSHNYNRVEVDGIMKDFNVIVDNDQIDAHLMGHRNAENYFYLFSNHTVHKTKKIDLKIHTYGTISYIDLHPLARQIHMDTD</sequence>
<protein>
    <submittedName>
        <fullName evidence="2">Uncharacterized protein</fullName>
    </submittedName>
</protein>
<reference evidence="2" key="1">
    <citation type="submission" date="2022-11" db="UniProtKB">
        <authorList>
            <consortium name="WormBaseParasite"/>
        </authorList>
    </citation>
    <scope>IDENTIFICATION</scope>
</reference>
<dbReference type="WBParaSite" id="nRc.2.0.1.t48060-RA">
    <property type="protein sequence ID" value="nRc.2.0.1.t48060-RA"/>
    <property type="gene ID" value="nRc.2.0.1.g48060"/>
</dbReference>
<name>A0A915LAA8_ROMCU</name>
<dbReference type="Proteomes" id="UP000887565">
    <property type="component" value="Unplaced"/>
</dbReference>
<keyword evidence="1" id="KW-1185">Reference proteome</keyword>
<evidence type="ECO:0000313" key="1">
    <source>
        <dbReference type="Proteomes" id="UP000887565"/>
    </source>
</evidence>
<proteinExistence type="predicted"/>
<accession>A0A915LAA8</accession>